<feature type="repeat" description="WD" evidence="6">
    <location>
        <begin position="341"/>
        <end position="364"/>
    </location>
</feature>
<dbReference type="InterPro" id="IPR036322">
    <property type="entry name" value="WD40_repeat_dom_sf"/>
</dbReference>
<dbReference type="PANTHER" id="PTHR22847">
    <property type="entry name" value="WD40 REPEAT PROTEIN"/>
    <property type="match status" value="1"/>
</dbReference>
<evidence type="ECO:0000256" key="5">
    <source>
        <dbReference type="ARBA" id="ARBA00043913"/>
    </source>
</evidence>
<dbReference type="SUPFAM" id="SSF50978">
    <property type="entry name" value="WD40 repeat-like"/>
    <property type="match status" value="1"/>
</dbReference>
<proteinExistence type="inferred from homology"/>
<sequence length="425" mass="46215">MTIPSRDPSRRPSPKRKRSDPLSTANNTPHHDGAPDTAALQYAYDEEMPSELQTPNDDDDDDDGDEADAATPPKRARIERPTSLTYALHMTLRGHKRGVAVVKFSPDGRWIASGSADATIKIWSSTTGALTQTLEGHLAGISTLAWSPDSAVLASGSDDKIIRLWAPHTGKALPIPLIGHHNYVYSLAFSPKGNMLVSGSYDEAVFLWDVRTARLMRSLPAHSDPVSGVDFVRDGTLIASCSSDGLIRIWDTGTGQCLKTLVHEDNAPVTSVRFSPNGRFVVAATLDHCLRLWDYVEGRVVKTYQGHRNEKFSLNTVFGTYKAEIPATASIMEAEERVWAFVACGSEDGRVVLWDVSSKEVLQAWQGHEGVVLGVDVAVQDQTLATCGVDRCVRVWKRRPGVASEGRRGEGDVEATVEGVVGEEG</sequence>
<accession>A0A6G1LM45</accession>
<organism evidence="9 10">
    <name type="scientific">Teratosphaeria nubilosa</name>
    <dbReference type="NCBI Taxonomy" id="161662"/>
    <lineage>
        <taxon>Eukaryota</taxon>
        <taxon>Fungi</taxon>
        <taxon>Dikarya</taxon>
        <taxon>Ascomycota</taxon>
        <taxon>Pezizomycotina</taxon>
        <taxon>Dothideomycetes</taxon>
        <taxon>Dothideomycetidae</taxon>
        <taxon>Mycosphaerellales</taxon>
        <taxon>Teratosphaeriaceae</taxon>
        <taxon>Teratosphaeria</taxon>
    </lineage>
</organism>
<evidence type="ECO:0000256" key="4">
    <source>
        <dbReference type="ARBA" id="ARBA00039789"/>
    </source>
</evidence>
<protein>
    <recommendedName>
        <fullName evidence="4">Mitochondrial division protein 1</fullName>
    </recommendedName>
</protein>
<evidence type="ECO:0000313" key="9">
    <source>
        <dbReference type="EMBL" id="KAF2773632.1"/>
    </source>
</evidence>
<dbReference type="CDD" id="cd00200">
    <property type="entry name" value="WD40"/>
    <property type="match status" value="1"/>
</dbReference>
<evidence type="ECO:0000256" key="2">
    <source>
        <dbReference type="ARBA" id="ARBA00022737"/>
    </source>
</evidence>
<keyword evidence="1 6" id="KW-0853">WD repeat</keyword>
<comment type="similarity">
    <text evidence="3">Belongs to the WD repeat MDV1/CAF4 family.</text>
</comment>
<evidence type="ECO:0000256" key="6">
    <source>
        <dbReference type="PROSITE-ProRule" id="PRU00221"/>
    </source>
</evidence>
<dbReference type="OrthoDB" id="674604at2759"/>
<dbReference type="AlphaFoldDB" id="A0A6G1LM45"/>
<dbReference type="GO" id="GO:0048188">
    <property type="term" value="C:Set1C/COMPASS complex"/>
    <property type="evidence" value="ECO:0007669"/>
    <property type="project" value="TreeGrafter"/>
</dbReference>
<keyword evidence="10" id="KW-1185">Reference proteome</keyword>
<feature type="repeat" description="WD" evidence="6">
    <location>
        <begin position="365"/>
        <end position="397"/>
    </location>
</feature>
<feature type="compositionally biased region" description="Acidic residues" evidence="7">
    <location>
        <begin position="56"/>
        <end position="68"/>
    </location>
</feature>
<dbReference type="PRINTS" id="PR00320">
    <property type="entry name" value="GPROTEINBRPT"/>
</dbReference>
<dbReference type="Proteomes" id="UP000799436">
    <property type="component" value="Unassembled WGS sequence"/>
</dbReference>
<dbReference type="SMART" id="SM00320">
    <property type="entry name" value="WD40"/>
    <property type="match status" value="7"/>
</dbReference>
<dbReference type="Pfam" id="PF25175">
    <property type="entry name" value="Beta-prop_WDR5"/>
    <property type="match status" value="1"/>
</dbReference>
<gene>
    <name evidence="9" type="ORF">EJ03DRAFT_323577</name>
</gene>
<feature type="repeat" description="WD" evidence="6">
    <location>
        <begin position="219"/>
        <end position="260"/>
    </location>
</feature>
<evidence type="ECO:0000256" key="7">
    <source>
        <dbReference type="SAM" id="MobiDB-lite"/>
    </source>
</evidence>
<comment type="function">
    <text evidence="5">Involved in mitochondrial fission. Acts as an adapter protein required to form mitochondrial fission complexes. Formation of these complexes is required to promote constriction and fission of the mitochondrial compartment at a late step in mitochondrial division.</text>
</comment>
<feature type="region of interest" description="Disordered" evidence="7">
    <location>
        <begin position="1"/>
        <end position="82"/>
    </location>
</feature>
<evidence type="ECO:0000313" key="10">
    <source>
        <dbReference type="Proteomes" id="UP000799436"/>
    </source>
</evidence>
<dbReference type="PROSITE" id="PS50294">
    <property type="entry name" value="WD_REPEATS_REGION"/>
    <property type="match status" value="5"/>
</dbReference>
<dbReference type="GO" id="GO:0042393">
    <property type="term" value="F:histone binding"/>
    <property type="evidence" value="ECO:0007669"/>
    <property type="project" value="TreeGrafter"/>
</dbReference>
<dbReference type="PROSITE" id="PS00678">
    <property type="entry name" value="WD_REPEATS_1"/>
    <property type="match status" value="1"/>
</dbReference>
<dbReference type="EMBL" id="ML995810">
    <property type="protein sequence ID" value="KAF2773632.1"/>
    <property type="molecule type" value="Genomic_DNA"/>
</dbReference>
<dbReference type="FunFam" id="2.130.10.10:FF:000510">
    <property type="entry name" value="WD repeat protein"/>
    <property type="match status" value="1"/>
</dbReference>
<dbReference type="InterPro" id="IPR019775">
    <property type="entry name" value="WD40_repeat_CS"/>
</dbReference>
<dbReference type="InterPro" id="IPR015943">
    <property type="entry name" value="WD40/YVTN_repeat-like_dom_sf"/>
</dbReference>
<feature type="repeat" description="WD" evidence="6">
    <location>
        <begin position="262"/>
        <end position="303"/>
    </location>
</feature>
<feature type="repeat" description="WD" evidence="6">
    <location>
        <begin position="92"/>
        <end position="133"/>
    </location>
</feature>
<reference evidence="9" key="1">
    <citation type="journal article" date="2020" name="Stud. Mycol.">
        <title>101 Dothideomycetes genomes: a test case for predicting lifestyles and emergence of pathogens.</title>
        <authorList>
            <person name="Haridas S."/>
            <person name="Albert R."/>
            <person name="Binder M."/>
            <person name="Bloem J."/>
            <person name="Labutti K."/>
            <person name="Salamov A."/>
            <person name="Andreopoulos B."/>
            <person name="Baker S."/>
            <person name="Barry K."/>
            <person name="Bills G."/>
            <person name="Bluhm B."/>
            <person name="Cannon C."/>
            <person name="Castanera R."/>
            <person name="Culley D."/>
            <person name="Daum C."/>
            <person name="Ezra D."/>
            <person name="Gonzalez J."/>
            <person name="Henrissat B."/>
            <person name="Kuo A."/>
            <person name="Liang C."/>
            <person name="Lipzen A."/>
            <person name="Lutzoni F."/>
            <person name="Magnuson J."/>
            <person name="Mondo S."/>
            <person name="Nolan M."/>
            <person name="Ohm R."/>
            <person name="Pangilinan J."/>
            <person name="Park H.-J."/>
            <person name="Ramirez L."/>
            <person name="Alfaro M."/>
            <person name="Sun H."/>
            <person name="Tritt A."/>
            <person name="Yoshinaga Y."/>
            <person name="Zwiers L.-H."/>
            <person name="Turgeon B."/>
            <person name="Goodwin S."/>
            <person name="Spatafora J."/>
            <person name="Crous P."/>
            <person name="Grigoriev I."/>
        </authorList>
    </citation>
    <scope>NUCLEOTIDE SEQUENCE</scope>
    <source>
        <strain evidence="9">CBS 116005</strain>
    </source>
</reference>
<keyword evidence="2" id="KW-0677">Repeat</keyword>
<evidence type="ECO:0000256" key="3">
    <source>
        <dbReference type="ARBA" id="ARBA00038415"/>
    </source>
</evidence>
<dbReference type="InterPro" id="IPR001680">
    <property type="entry name" value="WD40_rpt"/>
</dbReference>
<dbReference type="InterPro" id="IPR059122">
    <property type="entry name" value="Beta-prop_WDR5-like"/>
</dbReference>
<evidence type="ECO:0000259" key="8">
    <source>
        <dbReference type="Pfam" id="PF25175"/>
    </source>
</evidence>
<dbReference type="PANTHER" id="PTHR22847:SF637">
    <property type="entry name" value="WD REPEAT DOMAIN 5B"/>
    <property type="match status" value="1"/>
</dbReference>
<evidence type="ECO:0000256" key="1">
    <source>
        <dbReference type="ARBA" id="ARBA00022574"/>
    </source>
</evidence>
<dbReference type="InterPro" id="IPR020472">
    <property type="entry name" value="WD40_PAC1"/>
</dbReference>
<feature type="repeat" description="WD" evidence="6">
    <location>
        <begin position="177"/>
        <end position="218"/>
    </location>
</feature>
<name>A0A6G1LM45_9PEZI</name>
<feature type="repeat" description="WD" evidence="6">
    <location>
        <begin position="134"/>
        <end position="175"/>
    </location>
</feature>
<dbReference type="Gene3D" id="2.130.10.10">
    <property type="entry name" value="YVTN repeat-like/Quinoprotein amine dehydrogenase"/>
    <property type="match status" value="1"/>
</dbReference>
<feature type="domain" description="WDR5-like beta-propeller" evidence="8">
    <location>
        <begin position="91"/>
        <end position="397"/>
    </location>
</feature>
<dbReference type="PROSITE" id="PS50082">
    <property type="entry name" value="WD_REPEATS_2"/>
    <property type="match status" value="7"/>
</dbReference>